<dbReference type="SUPFAM" id="SSF49503">
    <property type="entry name" value="Cupredoxins"/>
    <property type="match status" value="3"/>
</dbReference>
<evidence type="ECO:0000256" key="5">
    <source>
        <dbReference type="SAM" id="MobiDB-lite"/>
    </source>
</evidence>
<proteinExistence type="inferred from homology"/>
<dbReference type="InterPro" id="IPR001117">
    <property type="entry name" value="Cu-oxidase_2nd"/>
</dbReference>
<organism evidence="10 11">
    <name type="scientific">Mycena venus</name>
    <dbReference type="NCBI Taxonomy" id="2733690"/>
    <lineage>
        <taxon>Eukaryota</taxon>
        <taxon>Fungi</taxon>
        <taxon>Dikarya</taxon>
        <taxon>Basidiomycota</taxon>
        <taxon>Agaricomycotina</taxon>
        <taxon>Agaricomycetes</taxon>
        <taxon>Agaricomycetidae</taxon>
        <taxon>Agaricales</taxon>
        <taxon>Marasmiineae</taxon>
        <taxon>Mycenaceae</taxon>
        <taxon>Mycena</taxon>
    </lineage>
</organism>
<evidence type="ECO:0000259" key="9">
    <source>
        <dbReference type="Pfam" id="PF07732"/>
    </source>
</evidence>
<dbReference type="Pfam" id="PF07732">
    <property type="entry name" value="Cu-oxidase_3"/>
    <property type="match status" value="1"/>
</dbReference>
<accession>A0A8H7D2M5</accession>
<feature type="compositionally biased region" description="Polar residues" evidence="5">
    <location>
        <begin position="433"/>
        <end position="445"/>
    </location>
</feature>
<feature type="domain" description="Plastocyanin-like" evidence="9">
    <location>
        <begin position="104"/>
        <end position="212"/>
    </location>
</feature>
<evidence type="ECO:0000256" key="1">
    <source>
        <dbReference type="ARBA" id="ARBA00010609"/>
    </source>
</evidence>
<keyword evidence="6" id="KW-0472">Membrane</keyword>
<dbReference type="GO" id="GO:0005507">
    <property type="term" value="F:copper ion binding"/>
    <property type="evidence" value="ECO:0007669"/>
    <property type="project" value="InterPro"/>
</dbReference>
<dbReference type="Gene3D" id="2.60.40.420">
    <property type="entry name" value="Cupredoxins - blue copper proteins"/>
    <property type="match status" value="3"/>
</dbReference>
<gene>
    <name evidence="10" type="ORF">MVEN_00708200</name>
</gene>
<feature type="region of interest" description="Disordered" evidence="5">
    <location>
        <begin position="259"/>
        <end position="282"/>
    </location>
</feature>
<comment type="caution">
    <text evidence="10">The sequence shown here is derived from an EMBL/GenBank/DDBJ whole genome shotgun (WGS) entry which is preliminary data.</text>
</comment>
<feature type="region of interest" description="Disordered" evidence="5">
    <location>
        <begin position="379"/>
        <end position="404"/>
    </location>
</feature>
<evidence type="ECO:0000259" key="7">
    <source>
        <dbReference type="Pfam" id="PF00394"/>
    </source>
</evidence>
<dbReference type="Pfam" id="PF07731">
    <property type="entry name" value="Cu-oxidase_2"/>
    <property type="match status" value="1"/>
</dbReference>
<name>A0A8H7D2M5_9AGAR</name>
<keyword evidence="4" id="KW-0325">Glycoprotein</keyword>
<keyword evidence="6" id="KW-0812">Transmembrane</keyword>
<evidence type="ECO:0000256" key="2">
    <source>
        <dbReference type="ARBA" id="ARBA00023008"/>
    </source>
</evidence>
<keyword evidence="6" id="KW-1133">Transmembrane helix</keyword>
<keyword evidence="3" id="KW-1015">Disulfide bond</keyword>
<dbReference type="PANTHER" id="PTHR11709:SF414">
    <property type="entry name" value="ADR239WP"/>
    <property type="match status" value="1"/>
</dbReference>
<evidence type="ECO:0000313" key="11">
    <source>
        <dbReference type="Proteomes" id="UP000620124"/>
    </source>
</evidence>
<evidence type="ECO:0000256" key="3">
    <source>
        <dbReference type="ARBA" id="ARBA00023157"/>
    </source>
</evidence>
<dbReference type="EMBL" id="JACAZI010000005">
    <property type="protein sequence ID" value="KAF7359829.1"/>
    <property type="molecule type" value="Genomic_DNA"/>
</dbReference>
<evidence type="ECO:0000259" key="8">
    <source>
        <dbReference type="Pfam" id="PF07731"/>
    </source>
</evidence>
<dbReference type="Pfam" id="PF00394">
    <property type="entry name" value="Cu-oxidase"/>
    <property type="match status" value="1"/>
</dbReference>
<protein>
    <submittedName>
        <fullName evidence="10">Multi-copper oxidase</fullName>
    </submittedName>
</protein>
<dbReference type="PANTHER" id="PTHR11709">
    <property type="entry name" value="MULTI-COPPER OXIDASE"/>
    <property type="match status" value="1"/>
</dbReference>
<feature type="domain" description="Plastocyanin-like" evidence="8">
    <location>
        <begin position="500"/>
        <end position="598"/>
    </location>
</feature>
<dbReference type="Proteomes" id="UP000620124">
    <property type="component" value="Unassembled WGS sequence"/>
</dbReference>
<dbReference type="InterPro" id="IPR011706">
    <property type="entry name" value="Cu-oxidase_C"/>
</dbReference>
<keyword evidence="2" id="KW-0186">Copper</keyword>
<evidence type="ECO:0000256" key="6">
    <source>
        <dbReference type="SAM" id="Phobius"/>
    </source>
</evidence>
<feature type="compositionally biased region" description="Basic and acidic residues" evidence="5">
    <location>
        <begin position="265"/>
        <end position="282"/>
    </location>
</feature>
<sequence>MQDADADEQELLITSPDADRWARGPSRRRRVSAISTLVLLVLPFAFLLWMTSWSRTSEPNHLESDSTSLSVSASVAFHLNPSFDITAPPRTLVHYWNVSEVPIPGENRTRIVVAGRSPGPLIEANAHDRILVYVTNGLEKEGTSIHWHGLPQPQTPFYDGASGISQCPIPPGATLLYNFTFGGWTGTTWWHGHTGMQHTDGLFGPIVVHSPDERHEYAADHVLTLSDTYTIPANELLETYLSAKTMETAPEPVPDGAAINGRGGGPHDDKPLTDGRKTVQRDGRSDGYFEVKVLAEPASASSTPAPSRPLRISIDGHALTLVEADGSRLAPRYSVLVERDPDNKSEEFWIRARMVEDKFAYDNPNMRPEARAILRYTLSPTTPSLDTEPLPTTRPGPPPGSAQDDVEEWFALPQFDEWALRPQPSPPSSSSSNDTNANTTLQNTEPPIPIPNTDILTLPFTFSIQRTHDLTWRSFINRTAWEVPTKGEAALVGDTARLFADGEGKEGEGVRVWPGDQLIASLRHGRVVDFVITNLDDGDHPFHLHGYSPWLLGSGRGRFKPTTANLDTSNPLRRDTFTVPARGWAVVRIVADNAGYWACTFIESLFCIVGANDLISYPLRYHLSNSRPALPSSSPLPHRMAHARRWSIPDCGSFGGWGRGNASGGYRAAMRDKIKVIVRELTRDGDVGNGPDLLPTGT</sequence>
<comment type="similarity">
    <text evidence="1">Belongs to the multicopper oxidase family.</text>
</comment>
<dbReference type="InterPro" id="IPR045087">
    <property type="entry name" value="Cu-oxidase_fam"/>
</dbReference>
<feature type="transmembrane region" description="Helical" evidence="6">
    <location>
        <begin position="31"/>
        <end position="50"/>
    </location>
</feature>
<reference evidence="10" key="1">
    <citation type="submission" date="2020-05" db="EMBL/GenBank/DDBJ databases">
        <title>Mycena genomes resolve the evolution of fungal bioluminescence.</title>
        <authorList>
            <person name="Tsai I.J."/>
        </authorList>
    </citation>
    <scope>NUCLEOTIDE SEQUENCE</scope>
    <source>
        <strain evidence="10">CCC161011</strain>
    </source>
</reference>
<evidence type="ECO:0000256" key="4">
    <source>
        <dbReference type="ARBA" id="ARBA00023180"/>
    </source>
</evidence>
<evidence type="ECO:0000313" key="10">
    <source>
        <dbReference type="EMBL" id="KAF7359829.1"/>
    </source>
</evidence>
<feature type="region of interest" description="Disordered" evidence="5">
    <location>
        <begin position="420"/>
        <end position="450"/>
    </location>
</feature>
<dbReference type="OrthoDB" id="2121828at2759"/>
<dbReference type="GO" id="GO:0016491">
    <property type="term" value="F:oxidoreductase activity"/>
    <property type="evidence" value="ECO:0007669"/>
    <property type="project" value="InterPro"/>
</dbReference>
<dbReference type="AlphaFoldDB" id="A0A8H7D2M5"/>
<keyword evidence="11" id="KW-1185">Reference proteome</keyword>
<dbReference type="InterPro" id="IPR011707">
    <property type="entry name" value="Cu-oxidase-like_N"/>
</dbReference>
<feature type="domain" description="Plastocyanin-like" evidence="7">
    <location>
        <begin position="220"/>
        <end position="377"/>
    </location>
</feature>
<dbReference type="InterPro" id="IPR008972">
    <property type="entry name" value="Cupredoxin"/>
</dbReference>